<feature type="compositionally biased region" description="Acidic residues" evidence="4">
    <location>
        <begin position="174"/>
        <end position="203"/>
    </location>
</feature>
<dbReference type="EMBL" id="QCYY01001336">
    <property type="protein sequence ID" value="ROT78773.1"/>
    <property type="molecule type" value="Genomic_DNA"/>
</dbReference>
<feature type="compositionally biased region" description="Acidic residues" evidence="4">
    <location>
        <begin position="100"/>
        <end position="164"/>
    </location>
</feature>
<dbReference type="InterPro" id="IPR029033">
    <property type="entry name" value="His_PPase_superfam"/>
</dbReference>
<reference evidence="5 6" key="1">
    <citation type="submission" date="2018-04" db="EMBL/GenBank/DDBJ databases">
        <authorList>
            <person name="Zhang X."/>
            <person name="Yuan J."/>
            <person name="Li F."/>
            <person name="Xiang J."/>
        </authorList>
    </citation>
    <scope>NUCLEOTIDE SEQUENCE [LARGE SCALE GENOMIC DNA]</scope>
    <source>
        <tissue evidence="5">Muscle</tissue>
    </source>
</reference>
<keyword evidence="2" id="KW-0732">Signal</keyword>
<name>A0A423TQT1_PENVA</name>
<evidence type="ECO:0000313" key="6">
    <source>
        <dbReference type="Proteomes" id="UP000283509"/>
    </source>
</evidence>
<dbReference type="Gene3D" id="3.40.50.1240">
    <property type="entry name" value="Phosphoglycerate mutase-like"/>
    <property type="match status" value="1"/>
</dbReference>
<feature type="compositionally biased region" description="Basic and acidic residues" evidence="4">
    <location>
        <begin position="29"/>
        <end position="43"/>
    </location>
</feature>
<evidence type="ECO:0000313" key="5">
    <source>
        <dbReference type="EMBL" id="ROT78773.1"/>
    </source>
</evidence>
<feature type="compositionally biased region" description="Acidic residues" evidence="4">
    <location>
        <begin position="1"/>
        <end position="27"/>
    </location>
</feature>
<dbReference type="Proteomes" id="UP000283509">
    <property type="component" value="Unassembled WGS sequence"/>
</dbReference>
<evidence type="ECO:0000256" key="2">
    <source>
        <dbReference type="ARBA" id="ARBA00022729"/>
    </source>
</evidence>
<keyword evidence="6" id="KW-1185">Reference proteome</keyword>
<dbReference type="SUPFAM" id="SSF53254">
    <property type="entry name" value="Phosphoglycerate mutase-like"/>
    <property type="match status" value="1"/>
</dbReference>
<dbReference type="OrthoDB" id="6509975at2759"/>
<dbReference type="PANTHER" id="PTHR20963:SF8">
    <property type="entry name" value="MULTIPLE INOSITOL POLYPHOSPHATE PHOSPHATASE 1"/>
    <property type="match status" value="1"/>
</dbReference>
<feature type="compositionally biased region" description="Acidic residues" evidence="4">
    <location>
        <begin position="58"/>
        <end position="92"/>
    </location>
</feature>
<dbReference type="GO" id="GO:0016020">
    <property type="term" value="C:membrane"/>
    <property type="evidence" value="ECO:0007669"/>
    <property type="project" value="UniProtKB-SubCell"/>
</dbReference>
<comment type="caution">
    <text evidence="5">The sequence shown here is derived from an EMBL/GenBank/DDBJ whole genome shotgun (WGS) entry which is preliminary data.</text>
</comment>
<comment type="subcellular location">
    <subcellularLocation>
        <location evidence="1">Membrane</location>
    </subcellularLocation>
</comment>
<proteinExistence type="predicted"/>
<protein>
    <submittedName>
        <fullName evidence="5">Uncharacterized protein</fullName>
    </submittedName>
</protein>
<reference evidence="5 6" key="2">
    <citation type="submission" date="2019-01" db="EMBL/GenBank/DDBJ databases">
        <title>The decoding of complex shrimp genome reveals the adaptation for benthos swimmer, frequently molting mechanism and breeding impact on genome.</title>
        <authorList>
            <person name="Sun Y."/>
            <person name="Gao Y."/>
            <person name="Yu Y."/>
        </authorList>
    </citation>
    <scope>NUCLEOTIDE SEQUENCE [LARGE SCALE GENOMIC DNA]</scope>
    <source>
        <tissue evidence="5">Muscle</tissue>
    </source>
</reference>
<sequence>MFEADDTEVSQTEDSESSEFEDSETSEAEVAKTSEADGLKLFEADDTGVSRGQTSEAEGSETSESEDSETSESEDSETAEAEDSGVSEAEDSEMLKADTEESQTEDSETSETEDSETSETEDSETSETEDSETSETEDSETSETEDSETSETEDSETSETEGSETSEAKGSELSEAEGSELSEAEGSELSEAEGSELSEAEDLELTKADNSETPDEDGSKMSEIEGSGTPHEKFPFVLTENINMSRILLDSVTKKKGKDKVYCLSEDDEPYTGFALLTPYRSGSSMYVKAEDVIPSGCNPVTLWHLVRHGSNGPHMIDRSRFDSKLPVLRKKILKSHKVQKGYLCDKDVALINGWKPTDMLNGDATLSDEGKKEMTGIASRFRNAFSGFLKKDYFNLPGVKPGQGTKVMRGEGQHNMRSMKAYNKGMYGKHATYVPFTSPRGF</sequence>
<organism evidence="5 6">
    <name type="scientific">Penaeus vannamei</name>
    <name type="common">Whiteleg shrimp</name>
    <name type="synonym">Litopenaeus vannamei</name>
    <dbReference type="NCBI Taxonomy" id="6689"/>
    <lineage>
        <taxon>Eukaryota</taxon>
        <taxon>Metazoa</taxon>
        <taxon>Ecdysozoa</taxon>
        <taxon>Arthropoda</taxon>
        <taxon>Crustacea</taxon>
        <taxon>Multicrustacea</taxon>
        <taxon>Malacostraca</taxon>
        <taxon>Eumalacostraca</taxon>
        <taxon>Eucarida</taxon>
        <taxon>Decapoda</taxon>
        <taxon>Dendrobranchiata</taxon>
        <taxon>Penaeoidea</taxon>
        <taxon>Penaeidae</taxon>
        <taxon>Penaeus</taxon>
    </lineage>
</organism>
<dbReference type="GO" id="GO:0003993">
    <property type="term" value="F:acid phosphatase activity"/>
    <property type="evidence" value="ECO:0007669"/>
    <property type="project" value="TreeGrafter"/>
</dbReference>
<dbReference type="PANTHER" id="PTHR20963">
    <property type="entry name" value="MULTIPLE INOSITOL POLYPHOSPHATE PHOSPHATASE-RELATED"/>
    <property type="match status" value="1"/>
</dbReference>
<evidence type="ECO:0000256" key="1">
    <source>
        <dbReference type="ARBA" id="ARBA00004370"/>
    </source>
</evidence>
<dbReference type="AlphaFoldDB" id="A0A423TQT1"/>
<accession>A0A423TQT1</accession>
<evidence type="ECO:0000256" key="4">
    <source>
        <dbReference type="SAM" id="MobiDB-lite"/>
    </source>
</evidence>
<evidence type="ECO:0000256" key="3">
    <source>
        <dbReference type="ARBA" id="ARBA00023136"/>
    </source>
</evidence>
<gene>
    <name evidence="5" type="ORF">C7M84_002511</name>
</gene>
<feature type="region of interest" description="Disordered" evidence="4">
    <location>
        <begin position="1"/>
        <end position="233"/>
    </location>
</feature>
<keyword evidence="3" id="KW-0472">Membrane</keyword>
<dbReference type="GO" id="GO:0052745">
    <property type="term" value="F:inositol phosphate phosphatase activity"/>
    <property type="evidence" value="ECO:0007669"/>
    <property type="project" value="TreeGrafter"/>
</dbReference>